<name>A0ABD1CM63_CULPP</name>
<dbReference type="EMBL" id="JBEHCU010010929">
    <property type="protein sequence ID" value="KAL1377493.1"/>
    <property type="molecule type" value="Genomic_DNA"/>
</dbReference>
<evidence type="ECO:0000313" key="2">
    <source>
        <dbReference type="EMBL" id="KAL1377493.1"/>
    </source>
</evidence>
<keyword evidence="3" id="KW-1185">Reference proteome</keyword>
<protein>
    <submittedName>
        <fullName evidence="2">Uncharacterized protein</fullName>
    </submittedName>
</protein>
<feature type="non-terminal residue" evidence="2">
    <location>
        <position position="1"/>
    </location>
</feature>
<comment type="caution">
    <text evidence="2">The sequence shown here is derived from an EMBL/GenBank/DDBJ whole genome shotgun (WGS) entry which is preliminary data.</text>
</comment>
<evidence type="ECO:0000313" key="3">
    <source>
        <dbReference type="Proteomes" id="UP001562425"/>
    </source>
</evidence>
<dbReference type="AlphaFoldDB" id="A0ABD1CM63"/>
<sequence>KRPHRARVQPVAGRLVLLQLQPERPPGPQLPGEERSGPERVLLQLQQEWSHFAELPDRGQELLQLWQDWPPESRLHREQGPR</sequence>
<dbReference type="Proteomes" id="UP001562425">
    <property type="component" value="Unassembled WGS sequence"/>
</dbReference>
<organism evidence="2 3">
    <name type="scientific">Culex pipiens pipiens</name>
    <name type="common">Northern house mosquito</name>
    <dbReference type="NCBI Taxonomy" id="38569"/>
    <lineage>
        <taxon>Eukaryota</taxon>
        <taxon>Metazoa</taxon>
        <taxon>Ecdysozoa</taxon>
        <taxon>Arthropoda</taxon>
        <taxon>Hexapoda</taxon>
        <taxon>Insecta</taxon>
        <taxon>Pterygota</taxon>
        <taxon>Neoptera</taxon>
        <taxon>Endopterygota</taxon>
        <taxon>Diptera</taxon>
        <taxon>Nematocera</taxon>
        <taxon>Culicoidea</taxon>
        <taxon>Culicidae</taxon>
        <taxon>Culicinae</taxon>
        <taxon>Culicini</taxon>
        <taxon>Culex</taxon>
        <taxon>Culex</taxon>
    </lineage>
</organism>
<gene>
    <name evidence="2" type="ORF">pipiens_020319</name>
</gene>
<proteinExistence type="predicted"/>
<feature type="non-terminal residue" evidence="2">
    <location>
        <position position="82"/>
    </location>
</feature>
<reference evidence="2 3" key="1">
    <citation type="submission" date="2024-05" db="EMBL/GenBank/DDBJ databases">
        <title>Culex pipiens pipiens assembly and annotation.</title>
        <authorList>
            <person name="Alout H."/>
            <person name="Durand T."/>
        </authorList>
    </citation>
    <scope>NUCLEOTIDE SEQUENCE [LARGE SCALE GENOMIC DNA]</scope>
    <source>
        <strain evidence="2">HA-2024</strain>
        <tissue evidence="2">Whole body</tissue>
    </source>
</reference>
<evidence type="ECO:0000256" key="1">
    <source>
        <dbReference type="SAM" id="MobiDB-lite"/>
    </source>
</evidence>
<feature type="region of interest" description="Disordered" evidence="1">
    <location>
        <begin position="1"/>
        <end position="35"/>
    </location>
</feature>
<accession>A0ABD1CM63</accession>